<comment type="caution">
    <text evidence="2">The sequence shown here is derived from an EMBL/GenBank/DDBJ whole genome shotgun (WGS) entry which is preliminary data.</text>
</comment>
<protein>
    <submittedName>
        <fullName evidence="2">Uncharacterized protein</fullName>
    </submittedName>
</protein>
<name>A0ABX9DU12_9BACT</name>
<proteinExistence type="predicted"/>
<evidence type="ECO:0000313" key="2">
    <source>
        <dbReference type="EMBL" id="RAS45464.1"/>
    </source>
</evidence>
<keyword evidence="1" id="KW-0812">Transmembrane</keyword>
<feature type="transmembrane region" description="Helical" evidence="1">
    <location>
        <begin position="20"/>
        <end position="38"/>
    </location>
</feature>
<dbReference type="Proteomes" id="UP000249852">
    <property type="component" value="Unassembled WGS sequence"/>
</dbReference>
<reference evidence="2 3" key="1">
    <citation type="submission" date="2018-06" db="EMBL/GenBank/DDBJ databases">
        <title>Genomic Encyclopedia of Archaeal and Bacterial Type Strains, Phase II (KMG-II): from individual species to whole genera.</title>
        <authorList>
            <person name="Goeker M."/>
        </authorList>
    </citation>
    <scope>NUCLEOTIDE SEQUENCE [LARGE SCALE GENOMIC DNA]</scope>
    <source>
        <strain evidence="2 3">DSM 18710</strain>
    </source>
</reference>
<evidence type="ECO:0000256" key="1">
    <source>
        <dbReference type="SAM" id="Phobius"/>
    </source>
</evidence>
<accession>A0ABX9DU12</accession>
<keyword evidence="3" id="KW-1185">Reference proteome</keyword>
<dbReference type="EMBL" id="QLTQ01000010">
    <property type="protein sequence ID" value="RAS45464.1"/>
    <property type="molecule type" value="Genomic_DNA"/>
</dbReference>
<sequence>MHLFSCDEINWRRKVLSGAIKVLYCYSSVFIEYFSFYYKKQYIKWKFISFLLSLQVENWFLPHRNNK</sequence>
<gene>
    <name evidence="2" type="ORF">BC673_1107</name>
</gene>
<organism evidence="2 3">
    <name type="scientific">Prevotella pallens</name>
    <dbReference type="NCBI Taxonomy" id="60133"/>
    <lineage>
        <taxon>Bacteria</taxon>
        <taxon>Pseudomonadati</taxon>
        <taxon>Bacteroidota</taxon>
        <taxon>Bacteroidia</taxon>
        <taxon>Bacteroidales</taxon>
        <taxon>Prevotellaceae</taxon>
        <taxon>Prevotella</taxon>
    </lineage>
</organism>
<keyword evidence="1" id="KW-1133">Transmembrane helix</keyword>
<keyword evidence="1" id="KW-0472">Membrane</keyword>
<evidence type="ECO:0000313" key="3">
    <source>
        <dbReference type="Proteomes" id="UP000249852"/>
    </source>
</evidence>